<evidence type="ECO:0000256" key="11">
    <source>
        <dbReference type="ARBA" id="ARBA00022605"/>
    </source>
</evidence>
<keyword evidence="13" id="KW-0479">Metal-binding</keyword>
<evidence type="ECO:0000256" key="8">
    <source>
        <dbReference type="ARBA" id="ARBA00022490"/>
    </source>
</evidence>
<dbReference type="CTD" id="550524"/>
<dbReference type="InterPro" id="IPR001216">
    <property type="entry name" value="P-phosphate_BS"/>
</dbReference>
<evidence type="ECO:0000256" key="15">
    <source>
        <dbReference type="ARBA" id="ARBA00022898"/>
    </source>
</evidence>
<keyword evidence="16" id="KW-0408">Iron</keyword>
<dbReference type="InterPro" id="IPR001926">
    <property type="entry name" value="TrpB-like_PALP"/>
</dbReference>
<sequence length="601" mass="66689">MNPVHINDVTQVLLNAQLLKWTVGAYQQEDYRGIMPSVPSNKESDSPACPFAGKKTTGVGELVSDNVERPLQLNRETGATDPKWIRPDLPSRCTWKPGMSLENSPHKHFPRTKAEKILPNILDRIGDTPLVRINKISKTFGLKCELLAKCEFFNAGGSVKDRISLRMVEDAEREGILKPGDTIIEPTSGNTGIGLALAAAVKGYRCIIVMPEKMSMEKVDVLRALGAEIVRTPTSARFDSPESHVGVAWRLKNEVPNSHILDQYRNPSNPLAHYDTTAEEILEQCDGKVDMLVAGAGTGGTITGVARKLKEKCPNIKIVAVDPEGSILAEPDVLNRTDKTQYEVEGIGYDFIPTVLDRSLVDKWYKSNDEESFAIARMLIRDEGLLCGGSSGTAVAAAVKFAKELKEGQRCVVILPDSIRNYMSKFLSDKWMFQKGFLRVEDIMVNKPWWWNLKLQNLNLCAPLTVLPTVTCQKTIKILKEKCFDQAPVVDEAGLILGMVTLGNMLASVLAGKVKPSDPVSKVLYKQFKQIRLTDNLGKLSRILETDHFALVVHEQIQYLTDGSSTQKQMVFGVVTAIDLLNFVTAREKRERTMSESADEY</sequence>
<comment type="subunit">
    <text evidence="6">Homotetramer.</text>
</comment>
<dbReference type="Pfam" id="PF00291">
    <property type="entry name" value="PALP"/>
    <property type="match status" value="1"/>
</dbReference>
<evidence type="ECO:0000256" key="6">
    <source>
        <dbReference type="ARBA" id="ARBA00011881"/>
    </source>
</evidence>
<keyword evidence="9" id="KW-1017">Isopeptide bond</keyword>
<dbReference type="OrthoDB" id="728at2759"/>
<reference evidence="28" key="1">
    <citation type="submission" date="2025-08" db="UniProtKB">
        <authorList>
            <consortium name="RefSeq"/>
        </authorList>
    </citation>
    <scope>IDENTIFICATION</scope>
    <source>
        <strain evidence="28">Wakin</strain>
        <tissue evidence="28">Muscle</tissue>
    </source>
</reference>
<evidence type="ECO:0000256" key="23">
    <source>
        <dbReference type="ARBA" id="ARBA00047490"/>
    </source>
</evidence>
<evidence type="ECO:0000259" key="26">
    <source>
        <dbReference type="PROSITE" id="PS51371"/>
    </source>
</evidence>
<dbReference type="GO" id="GO:0004122">
    <property type="term" value="F:cystathionine beta-synthase activity"/>
    <property type="evidence" value="ECO:0007669"/>
    <property type="project" value="UniProtKB-UniRule"/>
</dbReference>
<dbReference type="CDD" id="cd01561">
    <property type="entry name" value="CBS_like"/>
    <property type="match status" value="1"/>
</dbReference>
<dbReference type="AlphaFoldDB" id="A0A6P6JK44"/>
<dbReference type="InterPro" id="IPR046342">
    <property type="entry name" value="CBS_dom_sf"/>
</dbReference>
<dbReference type="GO" id="GO:0006535">
    <property type="term" value="P:cysteine biosynthetic process from serine"/>
    <property type="evidence" value="ECO:0007669"/>
    <property type="project" value="UniProtKB-UniRule"/>
</dbReference>
<dbReference type="FunFam" id="3.40.50.1100:FF:000118">
    <property type="entry name" value="Related to CYS4-cystathionine beta-synthase"/>
    <property type="match status" value="1"/>
</dbReference>
<dbReference type="RefSeq" id="XP_026060094.1">
    <property type="nucleotide sequence ID" value="XM_026204309.1"/>
</dbReference>
<keyword evidence="19 25" id="KW-0456">Lyase</keyword>
<evidence type="ECO:0000256" key="18">
    <source>
        <dbReference type="ARBA" id="ARBA00023192"/>
    </source>
</evidence>
<dbReference type="EC" id="4.2.1.22" evidence="7 25"/>
<dbReference type="PROSITE" id="PS00901">
    <property type="entry name" value="CYS_SYNTHASE"/>
    <property type="match status" value="1"/>
</dbReference>
<dbReference type="Gene3D" id="3.40.50.1100">
    <property type="match status" value="2"/>
</dbReference>
<keyword evidence="20" id="KW-0539">Nucleus</keyword>
<comment type="pathway">
    <text evidence="4">Amino-acid biosynthesis; L-cysteine biosynthesis; L-cysteine from L-homocysteine and L-serine: step 1/2.</text>
</comment>
<dbReference type="GO" id="GO:0005737">
    <property type="term" value="C:cytoplasm"/>
    <property type="evidence" value="ECO:0007669"/>
    <property type="project" value="UniProtKB-SubCell"/>
</dbReference>
<dbReference type="Proteomes" id="UP000515129">
    <property type="component" value="Chromosome 26"/>
</dbReference>
<dbReference type="PROSITE" id="PS51371">
    <property type="entry name" value="CBS"/>
    <property type="match status" value="1"/>
</dbReference>
<dbReference type="InterPro" id="IPR000644">
    <property type="entry name" value="CBS_dom"/>
</dbReference>
<dbReference type="KEGG" id="caua:113044364"/>
<comment type="subcellular location">
    <subcellularLocation>
        <location evidence="3">Cytoplasm</location>
    </subcellularLocation>
    <subcellularLocation>
        <location evidence="2">Nucleus</location>
    </subcellularLocation>
</comment>
<dbReference type="GO" id="GO:0050667">
    <property type="term" value="P:homocysteine metabolic process"/>
    <property type="evidence" value="ECO:0007669"/>
    <property type="project" value="UniProtKB-ARBA"/>
</dbReference>
<dbReference type="NCBIfam" id="TIGR01137">
    <property type="entry name" value="cysta_beta"/>
    <property type="match status" value="1"/>
</dbReference>
<evidence type="ECO:0000256" key="17">
    <source>
        <dbReference type="ARBA" id="ARBA00023122"/>
    </source>
</evidence>
<dbReference type="SMART" id="SM00116">
    <property type="entry name" value="CBS"/>
    <property type="match status" value="1"/>
</dbReference>
<protein>
    <recommendedName>
        <fullName evidence="21 25">Cystathionine beta-synthase</fullName>
        <ecNumber evidence="7 25">4.2.1.22</ecNumber>
    </recommendedName>
</protein>
<dbReference type="GO" id="GO:0019343">
    <property type="term" value="P:cysteine biosynthetic process via cystathionine"/>
    <property type="evidence" value="ECO:0007669"/>
    <property type="project" value="UniProtKB-UniRule"/>
</dbReference>
<keyword evidence="18 25" id="KW-0198">Cysteine biosynthesis</keyword>
<evidence type="ECO:0000256" key="5">
    <source>
        <dbReference type="ARBA" id="ARBA00007103"/>
    </source>
</evidence>
<gene>
    <name evidence="28" type="primary">cbsa</name>
</gene>
<dbReference type="InterPro" id="IPR036052">
    <property type="entry name" value="TrpB-like_PALP_sf"/>
</dbReference>
<comment type="cofactor">
    <cofactor evidence="1 25">
        <name>pyridoxal 5'-phosphate</name>
        <dbReference type="ChEBI" id="CHEBI:597326"/>
    </cofactor>
</comment>
<keyword evidence="27" id="KW-1185">Reference proteome</keyword>
<keyword evidence="11 25" id="KW-0028">Amino-acid biosynthesis</keyword>
<evidence type="ECO:0000256" key="7">
    <source>
        <dbReference type="ARBA" id="ARBA00012041"/>
    </source>
</evidence>
<dbReference type="InterPro" id="IPR050214">
    <property type="entry name" value="Cys_Synth/Cystath_Beta-Synth"/>
</dbReference>
<dbReference type="PANTHER" id="PTHR10314">
    <property type="entry name" value="CYSTATHIONINE BETA-SYNTHASE"/>
    <property type="match status" value="1"/>
</dbReference>
<evidence type="ECO:0000256" key="12">
    <source>
        <dbReference type="ARBA" id="ARBA00022617"/>
    </source>
</evidence>
<dbReference type="UniPathway" id="UPA00136">
    <property type="reaction ID" value="UER00201"/>
</dbReference>
<keyword evidence="17 24" id="KW-0129">CBS domain</keyword>
<feature type="domain" description="CBS" evidence="26">
    <location>
        <begin position="458"/>
        <end position="517"/>
    </location>
</feature>
<dbReference type="Gene3D" id="3.10.580.10">
    <property type="entry name" value="CBS-domain"/>
    <property type="match status" value="1"/>
</dbReference>
<dbReference type="InterPro" id="IPR005857">
    <property type="entry name" value="Cysta_beta_synth"/>
</dbReference>
<evidence type="ECO:0000256" key="9">
    <source>
        <dbReference type="ARBA" id="ARBA00022499"/>
    </source>
</evidence>
<evidence type="ECO:0000256" key="20">
    <source>
        <dbReference type="ARBA" id="ARBA00023242"/>
    </source>
</evidence>
<evidence type="ECO:0000256" key="21">
    <source>
        <dbReference type="ARBA" id="ARBA00026192"/>
    </source>
</evidence>
<evidence type="ECO:0000256" key="16">
    <source>
        <dbReference type="ARBA" id="ARBA00023004"/>
    </source>
</evidence>
<comment type="similarity">
    <text evidence="5 25">Belongs to the cysteine synthase/cystathionine beta-synthase family.</text>
</comment>
<evidence type="ECO:0000256" key="3">
    <source>
        <dbReference type="ARBA" id="ARBA00004496"/>
    </source>
</evidence>
<proteinExistence type="inferred from homology"/>
<evidence type="ECO:0000256" key="19">
    <source>
        <dbReference type="ARBA" id="ARBA00023239"/>
    </source>
</evidence>
<name>A0A6P6JK44_CARAU</name>
<keyword evidence="14" id="KW-0832">Ubl conjugation</keyword>
<evidence type="ECO:0000313" key="28">
    <source>
        <dbReference type="RefSeq" id="XP_026060094.1"/>
    </source>
</evidence>
<organism evidence="27 28">
    <name type="scientific">Carassius auratus</name>
    <name type="common">Goldfish</name>
    <dbReference type="NCBI Taxonomy" id="7957"/>
    <lineage>
        <taxon>Eukaryota</taxon>
        <taxon>Metazoa</taxon>
        <taxon>Chordata</taxon>
        <taxon>Craniata</taxon>
        <taxon>Vertebrata</taxon>
        <taxon>Euteleostomi</taxon>
        <taxon>Actinopterygii</taxon>
        <taxon>Neopterygii</taxon>
        <taxon>Teleostei</taxon>
        <taxon>Ostariophysi</taxon>
        <taxon>Cypriniformes</taxon>
        <taxon>Cyprinidae</taxon>
        <taxon>Cyprininae</taxon>
        <taxon>Carassius</taxon>
    </lineage>
</organism>
<dbReference type="FunFam" id="3.40.50.1100:FF:000003">
    <property type="entry name" value="Cystathionine beta-synthase"/>
    <property type="match status" value="1"/>
</dbReference>
<dbReference type="GO" id="GO:0005634">
    <property type="term" value="C:nucleus"/>
    <property type="evidence" value="ECO:0007669"/>
    <property type="project" value="UniProtKB-SubCell"/>
</dbReference>
<evidence type="ECO:0000313" key="27">
    <source>
        <dbReference type="Proteomes" id="UP000515129"/>
    </source>
</evidence>
<keyword evidence="10" id="KW-0597">Phosphoprotein</keyword>
<dbReference type="CDD" id="cd04608">
    <property type="entry name" value="CBS_pair_CBS"/>
    <property type="match status" value="1"/>
</dbReference>
<dbReference type="SUPFAM" id="SSF53686">
    <property type="entry name" value="Tryptophan synthase beta subunit-like PLP-dependent enzymes"/>
    <property type="match status" value="1"/>
</dbReference>
<comment type="catalytic activity">
    <reaction evidence="23 25">
        <text>L-homocysteine + L-serine = L,L-cystathionine + H2O</text>
        <dbReference type="Rhea" id="RHEA:10112"/>
        <dbReference type="ChEBI" id="CHEBI:15377"/>
        <dbReference type="ChEBI" id="CHEBI:33384"/>
        <dbReference type="ChEBI" id="CHEBI:58161"/>
        <dbReference type="ChEBI" id="CHEBI:58199"/>
        <dbReference type="EC" id="4.2.1.22"/>
    </reaction>
</comment>
<keyword evidence="8" id="KW-0963">Cytoplasm</keyword>
<evidence type="ECO:0000256" key="10">
    <source>
        <dbReference type="ARBA" id="ARBA00022553"/>
    </source>
</evidence>
<evidence type="ECO:0000256" key="1">
    <source>
        <dbReference type="ARBA" id="ARBA00001933"/>
    </source>
</evidence>
<evidence type="ECO:0000256" key="22">
    <source>
        <dbReference type="ARBA" id="ARBA00045425"/>
    </source>
</evidence>
<dbReference type="GO" id="GO:0046872">
    <property type="term" value="F:metal ion binding"/>
    <property type="evidence" value="ECO:0007669"/>
    <property type="project" value="UniProtKB-KW"/>
</dbReference>
<dbReference type="InterPro" id="IPR046353">
    <property type="entry name" value="CBS_C"/>
</dbReference>
<comment type="function">
    <text evidence="22">Hydro-lyase catalyzing the first step of the transsulfuration pathway, where the hydroxyl group of L-serine is displaced by L-homocysteine in a beta-replacement reaction to form L-cystathionine, the precursor of L-cysteine. This catabolic route allows the elimination of L-methionine and the toxic metabolite L-homocysteine. Also involved in the production of hydrogen sulfide, a gasotransmitter with signaling and cytoprotective effects on neurons.</text>
</comment>
<dbReference type="FunFam" id="3.10.580.10:FF:000014">
    <property type="entry name" value="Cystathionine beta-synthase"/>
    <property type="match status" value="1"/>
</dbReference>
<accession>A0A6P6JK44</accession>
<evidence type="ECO:0000256" key="25">
    <source>
        <dbReference type="RuleBase" id="RU361204"/>
    </source>
</evidence>
<evidence type="ECO:0000256" key="14">
    <source>
        <dbReference type="ARBA" id="ARBA00022843"/>
    </source>
</evidence>
<evidence type="ECO:0000256" key="13">
    <source>
        <dbReference type="ARBA" id="ARBA00022723"/>
    </source>
</evidence>
<keyword evidence="12" id="KW-0349">Heme</keyword>
<evidence type="ECO:0000256" key="2">
    <source>
        <dbReference type="ARBA" id="ARBA00004123"/>
    </source>
</evidence>
<dbReference type="Pfam" id="PF00571">
    <property type="entry name" value="CBS"/>
    <property type="match status" value="1"/>
</dbReference>
<dbReference type="SUPFAM" id="SSF54631">
    <property type="entry name" value="CBS-domain pair"/>
    <property type="match status" value="1"/>
</dbReference>
<evidence type="ECO:0000256" key="4">
    <source>
        <dbReference type="ARBA" id="ARBA00005003"/>
    </source>
</evidence>
<evidence type="ECO:0000256" key="24">
    <source>
        <dbReference type="PROSITE-ProRule" id="PRU00703"/>
    </source>
</evidence>
<keyword evidence="15 25" id="KW-0663">Pyridoxal phosphate</keyword>